<evidence type="ECO:0000313" key="3">
    <source>
        <dbReference type="Proteomes" id="UP000314294"/>
    </source>
</evidence>
<keyword evidence="3" id="KW-1185">Reference proteome</keyword>
<reference evidence="2 3" key="1">
    <citation type="submission" date="2019-03" db="EMBL/GenBank/DDBJ databases">
        <title>First draft genome of Liparis tanakae, snailfish: a comprehensive survey of snailfish specific genes.</title>
        <authorList>
            <person name="Kim W."/>
            <person name="Song I."/>
            <person name="Jeong J.-H."/>
            <person name="Kim D."/>
            <person name="Kim S."/>
            <person name="Ryu S."/>
            <person name="Song J.Y."/>
            <person name="Lee S.K."/>
        </authorList>
    </citation>
    <scope>NUCLEOTIDE SEQUENCE [LARGE SCALE GENOMIC DNA]</scope>
    <source>
        <tissue evidence="2">Muscle</tissue>
    </source>
</reference>
<organism evidence="2 3">
    <name type="scientific">Liparis tanakae</name>
    <name type="common">Tanaka's snailfish</name>
    <dbReference type="NCBI Taxonomy" id="230148"/>
    <lineage>
        <taxon>Eukaryota</taxon>
        <taxon>Metazoa</taxon>
        <taxon>Chordata</taxon>
        <taxon>Craniata</taxon>
        <taxon>Vertebrata</taxon>
        <taxon>Euteleostomi</taxon>
        <taxon>Actinopterygii</taxon>
        <taxon>Neopterygii</taxon>
        <taxon>Teleostei</taxon>
        <taxon>Neoteleostei</taxon>
        <taxon>Acanthomorphata</taxon>
        <taxon>Eupercaria</taxon>
        <taxon>Perciformes</taxon>
        <taxon>Cottioidei</taxon>
        <taxon>Cottales</taxon>
        <taxon>Liparidae</taxon>
        <taxon>Liparis</taxon>
    </lineage>
</organism>
<protein>
    <submittedName>
        <fullName evidence="2">Uncharacterized protein</fullName>
    </submittedName>
</protein>
<gene>
    <name evidence="2" type="ORF">EYF80_015379</name>
</gene>
<comment type="caution">
    <text evidence="2">The sequence shown here is derived from an EMBL/GenBank/DDBJ whole genome shotgun (WGS) entry which is preliminary data.</text>
</comment>
<dbReference type="AlphaFoldDB" id="A0A4Z2I967"/>
<dbReference type="Proteomes" id="UP000314294">
    <property type="component" value="Unassembled WGS sequence"/>
</dbReference>
<evidence type="ECO:0000313" key="2">
    <source>
        <dbReference type="EMBL" id="TNN74420.1"/>
    </source>
</evidence>
<feature type="compositionally biased region" description="Basic and acidic residues" evidence="1">
    <location>
        <begin position="1"/>
        <end position="10"/>
    </location>
</feature>
<dbReference type="EMBL" id="SRLO01000114">
    <property type="protein sequence ID" value="TNN74420.1"/>
    <property type="molecule type" value="Genomic_DNA"/>
</dbReference>
<accession>A0A4Z2I967</accession>
<feature type="region of interest" description="Disordered" evidence="1">
    <location>
        <begin position="1"/>
        <end position="27"/>
    </location>
</feature>
<evidence type="ECO:0000256" key="1">
    <source>
        <dbReference type="SAM" id="MobiDB-lite"/>
    </source>
</evidence>
<sequence length="62" mass="6757">MWKELERPRSPESQAGRADTDEPQYGIHVPKQGAVCGGVGIRPVISDQRTNGECVNKSPPLL</sequence>
<name>A0A4Z2I967_9TELE</name>
<proteinExistence type="predicted"/>